<dbReference type="PROSITE" id="PS51257">
    <property type="entry name" value="PROKAR_LIPOPROTEIN"/>
    <property type="match status" value="1"/>
</dbReference>
<protein>
    <recommendedName>
        <fullName evidence="3">Lipoprotein</fullName>
    </recommendedName>
</protein>
<accession>A0ABQ1UYE9</accession>
<name>A0ABQ1UYE9_9FLAO</name>
<keyword evidence="2" id="KW-1185">Reference proteome</keyword>
<evidence type="ECO:0000313" key="2">
    <source>
        <dbReference type="Proteomes" id="UP000655016"/>
    </source>
</evidence>
<dbReference type="Proteomes" id="UP000655016">
    <property type="component" value="Unassembled WGS sequence"/>
</dbReference>
<dbReference type="RefSeq" id="WP_163396683.1">
    <property type="nucleotide sequence ID" value="NZ_BMKP01000019.1"/>
</dbReference>
<sequence length="249" mass="28090">MKKIKVYVIFTMIVFMFSCQKEINQDEINTVANSENESWLTAKLDHTFANSQKRVTAYLFPASEMGALIRTPNIIEVRFVLGYSDNTIQIESIGVDNLGNPLGSVKSIVLKEFNENSLNKMSELSLSKTQKRTSLLTKHLLLPKEASVWIEAWQKKLNTVSDLNEITAYEGSRFQYFSIESEIIKAMVNKDNAEIGIFLGLNTKGKMTTILIGLDKNNAIKKISETSQEVEDFYDGTRPCPPLCVSTQE</sequence>
<organism evidence="1 2">
    <name type="scientific">Flavobacterium limi</name>
    <dbReference type="NCBI Taxonomy" id="2045105"/>
    <lineage>
        <taxon>Bacteria</taxon>
        <taxon>Pseudomonadati</taxon>
        <taxon>Bacteroidota</taxon>
        <taxon>Flavobacteriia</taxon>
        <taxon>Flavobacteriales</taxon>
        <taxon>Flavobacteriaceae</taxon>
        <taxon>Flavobacterium</taxon>
    </lineage>
</organism>
<evidence type="ECO:0008006" key="3">
    <source>
        <dbReference type="Google" id="ProtNLM"/>
    </source>
</evidence>
<proteinExistence type="predicted"/>
<gene>
    <name evidence="1" type="ORF">GCM10011518_44590</name>
</gene>
<evidence type="ECO:0000313" key="1">
    <source>
        <dbReference type="EMBL" id="GGF30431.1"/>
    </source>
</evidence>
<reference evidence="2" key="1">
    <citation type="journal article" date="2019" name="Int. J. Syst. Evol. Microbiol.">
        <title>The Global Catalogue of Microorganisms (GCM) 10K type strain sequencing project: providing services to taxonomists for standard genome sequencing and annotation.</title>
        <authorList>
            <consortium name="The Broad Institute Genomics Platform"/>
            <consortium name="The Broad Institute Genome Sequencing Center for Infectious Disease"/>
            <person name="Wu L."/>
            <person name="Ma J."/>
        </authorList>
    </citation>
    <scope>NUCLEOTIDE SEQUENCE [LARGE SCALE GENOMIC DNA]</scope>
    <source>
        <strain evidence="2">CGMCC 1.16060</strain>
    </source>
</reference>
<dbReference type="EMBL" id="BMKP01000019">
    <property type="protein sequence ID" value="GGF30431.1"/>
    <property type="molecule type" value="Genomic_DNA"/>
</dbReference>
<comment type="caution">
    <text evidence="1">The sequence shown here is derived from an EMBL/GenBank/DDBJ whole genome shotgun (WGS) entry which is preliminary data.</text>
</comment>